<reference evidence="1" key="1">
    <citation type="journal article" date="2023" name="Mol. Ecol. Resour.">
        <title>Chromosome-level genome assembly of a triploid poplar Populus alba 'Berolinensis'.</title>
        <authorList>
            <person name="Chen S."/>
            <person name="Yu Y."/>
            <person name="Wang X."/>
            <person name="Wang S."/>
            <person name="Zhang T."/>
            <person name="Zhou Y."/>
            <person name="He R."/>
            <person name="Meng N."/>
            <person name="Wang Y."/>
            <person name="Liu W."/>
            <person name="Liu Z."/>
            <person name="Liu J."/>
            <person name="Guo Q."/>
            <person name="Huang H."/>
            <person name="Sederoff R.R."/>
            <person name="Wang G."/>
            <person name="Qu G."/>
            <person name="Chen S."/>
        </authorList>
    </citation>
    <scope>NUCLEOTIDE SEQUENCE</scope>
    <source>
        <strain evidence="1">SC-2020</strain>
    </source>
</reference>
<name>A0AAD6R6M4_9ROSI</name>
<keyword evidence="2" id="KW-1185">Reference proteome</keyword>
<evidence type="ECO:0000313" key="1">
    <source>
        <dbReference type="EMBL" id="KAJ7003313.1"/>
    </source>
</evidence>
<comment type="caution">
    <text evidence="1">The sequence shown here is derived from an EMBL/GenBank/DDBJ whole genome shotgun (WGS) entry which is preliminary data.</text>
</comment>
<dbReference type="Proteomes" id="UP001164929">
    <property type="component" value="Chromosome 3"/>
</dbReference>
<sequence>MSLLLDWSSSCLARCLLAFAL</sequence>
<organism evidence="1 2">
    <name type="scientific">Populus alba x Populus x berolinensis</name>
    <dbReference type="NCBI Taxonomy" id="444605"/>
    <lineage>
        <taxon>Eukaryota</taxon>
        <taxon>Viridiplantae</taxon>
        <taxon>Streptophyta</taxon>
        <taxon>Embryophyta</taxon>
        <taxon>Tracheophyta</taxon>
        <taxon>Spermatophyta</taxon>
        <taxon>Magnoliopsida</taxon>
        <taxon>eudicotyledons</taxon>
        <taxon>Gunneridae</taxon>
        <taxon>Pentapetalae</taxon>
        <taxon>rosids</taxon>
        <taxon>fabids</taxon>
        <taxon>Malpighiales</taxon>
        <taxon>Salicaceae</taxon>
        <taxon>Saliceae</taxon>
        <taxon>Populus</taxon>
    </lineage>
</organism>
<gene>
    <name evidence="1" type="ORF">NC653_008525</name>
</gene>
<protein>
    <submittedName>
        <fullName evidence="1">Uncharacterized protein</fullName>
    </submittedName>
</protein>
<dbReference type="AlphaFoldDB" id="A0AAD6R6M4"/>
<evidence type="ECO:0000313" key="2">
    <source>
        <dbReference type="Proteomes" id="UP001164929"/>
    </source>
</evidence>
<dbReference type="EMBL" id="JAQIZT010000003">
    <property type="protein sequence ID" value="KAJ7003313.1"/>
    <property type="molecule type" value="Genomic_DNA"/>
</dbReference>
<proteinExistence type="predicted"/>
<accession>A0AAD6R6M4</accession>